<name>A0ABR6WXF5_9FIRM</name>
<dbReference type="PROSITE" id="PS01124">
    <property type="entry name" value="HTH_ARAC_FAMILY_2"/>
    <property type="match status" value="1"/>
</dbReference>
<sequence>MEWMKAISEAVDYIESHISDEITADDVANSVCISTFYFQKGFSMLCGYTIMEYIRNRRLALAGVALADSEAKVIDVAMQYGYDSPDSFTKAFTRFHGITPSQVRKDKTMIKSFAPLKLTISLKGGYLMDYRITKKDSFTVIGSAKEFSYEQAKQEIPAFWQEHYATGKGQHVCGMFGINIDEQMGHEKFEYVIADVYNPVTDIPEGFVTKTIPAFTWAVFPCKGAMPNSLQDVNTKIFSEWLPALKEYEFAAGYCIEMYDAPDKYPKGIQDENYYAEIWIPVKRK</sequence>
<dbReference type="RefSeq" id="WP_186843131.1">
    <property type="nucleotide sequence ID" value="NZ_WJBC01000022.1"/>
</dbReference>
<dbReference type="InterPro" id="IPR050959">
    <property type="entry name" value="MarA-like"/>
</dbReference>
<protein>
    <submittedName>
        <fullName evidence="5">Helix-turn-helix domain-containing protein</fullName>
    </submittedName>
</protein>
<evidence type="ECO:0000256" key="2">
    <source>
        <dbReference type="ARBA" id="ARBA00023125"/>
    </source>
</evidence>
<dbReference type="InterPro" id="IPR010499">
    <property type="entry name" value="AraC_E-bd"/>
</dbReference>
<dbReference type="SMART" id="SM00342">
    <property type="entry name" value="HTH_ARAC"/>
    <property type="match status" value="1"/>
</dbReference>
<evidence type="ECO:0000259" key="4">
    <source>
        <dbReference type="PROSITE" id="PS01124"/>
    </source>
</evidence>
<dbReference type="PANTHER" id="PTHR47504">
    <property type="entry name" value="RIGHT ORIGIN-BINDING PROTEIN"/>
    <property type="match status" value="1"/>
</dbReference>
<dbReference type="PRINTS" id="PR00032">
    <property type="entry name" value="HTHARAC"/>
</dbReference>
<keyword evidence="1" id="KW-0805">Transcription regulation</keyword>
<keyword evidence="3" id="KW-0804">Transcription</keyword>
<accession>A0ABR6WXF5</accession>
<dbReference type="InterPro" id="IPR011256">
    <property type="entry name" value="Reg_factor_effector_dom_sf"/>
</dbReference>
<dbReference type="EMBL" id="WJBC01000022">
    <property type="protein sequence ID" value="MBC3805245.1"/>
    <property type="molecule type" value="Genomic_DNA"/>
</dbReference>
<dbReference type="SUPFAM" id="SSF46689">
    <property type="entry name" value="Homeodomain-like"/>
    <property type="match status" value="2"/>
</dbReference>
<reference evidence="5 6" key="1">
    <citation type="journal article" date="2020" name="mSystems">
        <title>Defining Genomic and Predicted Metabolic Features of the Acetobacterium Genus.</title>
        <authorList>
            <person name="Ross D.E."/>
            <person name="Marshall C.W."/>
            <person name="Gulliver D."/>
            <person name="May H.D."/>
            <person name="Norman R.S."/>
        </authorList>
    </citation>
    <scope>NUCLEOTIDE SEQUENCE [LARGE SCALE GENOMIC DNA]</scope>
    <source>
        <strain evidence="5 6">DSM 8238</strain>
    </source>
</reference>
<comment type="caution">
    <text evidence="5">The sequence shown here is derived from an EMBL/GenBank/DDBJ whole genome shotgun (WGS) entry which is preliminary data.</text>
</comment>
<dbReference type="InterPro" id="IPR020449">
    <property type="entry name" value="Tscrpt_reg_AraC-type_HTH"/>
</dbReference>
<evidence type="ECO:0000256" key="3">
    <source>
        <dbReference type="ARBA" id="ARBA00023163"/>
    </source>
</evidence>
<dbReference type="PANTHER" id="PTHR47504:SF5">
    <property type="entry name" value="RIGHT ORIGIN-BINDING PROTEIN"/>
    <property type="match status" value="1"/>
</dbReference>
<dbReference type="SMART" id="SM00871">
    <property type="entry name" value="AraC_E_bind"/>
    <property type="match status" value="1"/>
</dbReference>
<keyword evidence="6" id="KW-1185">Reference proteome</keyword>
<evidence type="ECO:0000313" key="5">
    <source>
        <dbReference type="EMBL" id="MBC3805245.1"/>
    </source>
</evidence>
<dbReference type="InterPro" id="IPR009057">
    <property type="entry name" value="Homeodomain-like_sf"/>
</dbReference>
<dbReference type="InterPro" id="IPR029441">
    <property type="entry name" value="Cass2"/>
</dbReference>
<dbReference type="SUPFAM" id="SSF55136">
    <property type="entry name" value="Probable bacterial effector-binding domain"/>
    <property type="match status" value="1"/>
</dbReference>
<evidence type="ECO:0000313" key="6">
    <source>
        <dbReference type="Proteomes" id="UP000603234"/>
    </source>
</evidence>
<dbReference type="Pfam" id="PF12833">
    <property type="entry name" value="HTH_18"/>
    <property type="match status" value="1"/>
</dbReference>
<proteinExistence type="predicted"/>
<dbReference type="Gene3D" id="3.20.80.10">
    <property type="entry name" value="Regulatory factor, effector binding domain"/>
    <property type="match status" value="1"/>
</dbReference>
<evidence type="ECO:0000256" key="1">
    <source>
        <dbReference type="ARBA" id="ARBA00023015"/>
    </source>
</evidence>
<dbReference type="Proteomes" id="UP000603234">
    <property type="component" value="Unassembled WGS sequence"/>
</dbReference>
<dbReference type="Pfam" id="PF14526">
    <property type="entry name" value="Cass2"/>
    <property type="match status" value="1"/>
</dbReference>
<keyword evidence="2" id="KW-0238">DNA-binding</keyword>
<feature type="domain" description="HTH araC/xylS-type" evidence="4">
    <location>
        <begin position="8"/>
        <end position="106"/>
    </location>
</feature>
<dbReference type="Gene3D" id="1.10.10.60">
    <property type="entry name" value="Homeodomain-like"/>
    <property type="match status" value="2"/>
</dbReference>
<organism evidence="5 6">
    <name type="scientific">Acetobacterium fimetarium</name>
    <dbReference type="NCBI Taxonomy" id="52691"/>
    <lineage>
        <taxon>Bacteria</taxon>
        <taxon>Bacillati</taxon>
        <taxon>Bacillota</taxon>
        <taxon>Clostridia</taxon>
        <taxon>Eubacteriales</taxon>
        <taxon>Eubacteriaceae</taxon>
        <taxon>Acetobacterium</taxon>
    </lineage>
</organism>
<gene>
    <name evidence="5" type="ORF">GH808_12535</name>
</gene>
<dbReference type="InterPro" id="IPR018060">
    <property type="entry name" value="HTH_AraC"/>
</dbReference>